<keyword evidence="2" id="KW-0813">Transport</keyword>
<comment type="caution">
    <text evidence="7">The sequence shown here is derived from an EMBL/GenBank/DDBJ whole genome shotgun (WGS) entry which is preliminary data.</text>
</comment>
<accession>A0AAV4Z6G9</accession>
<feature type="transmembrane region" description="Helical" evidence="6">
    <location>
        <begin position="52"/>
        <end position="73"/>
    </location>
</feature>
<evidence type="ECO:0000256" key="2">
    <source>
        <dbReference type="ARBA" id="ARBA00022448"/>
    </source>
</evidence>
<name>A0AAV4Z6G9_9HYPH</name>
<evidence type="ECO:0000313" key="7">
    <source>
        <dbReference type="EMBL" id="GJD39134.1"/>
    </source>
</evidence>
<reference evidence="7" key="1">
    <citation type="journal article" date="2016" name="Front. Microbiol.">
        <title>Genome Sequence of the Piezophilic, Mesophilic Sulfate-Reducing Bacterium Desulfovibrio indicus J2T.</title>
        <authorList>
            <person name="Cao J."/>
            <person name="Maignien L."/>
            <person name="Shao Z."/>
            <person name="Alain K."/>
            <person name="Jebbar M."/>
        </authorList>
    </citation>
    <scope>NUCLEOTIDE SEQUENCE</scope>
    <source>
        <strain evidence="7">DSM 21893</strain>
    </source>
</reference>
<dbReference type="EMBL" id="BPQF01000009">
    <property type="protein sequence ID" value="GJD39134.1"/>
    <property type="molecule type" value="Genomic_DNA"/>
</dbReference>
<dbReference type="PANTHER" id="PTHR12778:SF10">
    <property type="entry name" value="MAJOR FACILITATOR SUPERFAMILY DOMAIN-CONTAINING PROTEIN 3"/>
    <property type="match status" value="1"/>
</dbReference>
<dbReference type="CDD" id="cd17485">
    <property type="entry name" value="MFS_MFSD3"/>
    <property type="match status" value="1"/>
</dbReference>
<feature type="transmembrane region" description="Helical" evidence="6">
    <location>
        <begin position="260"/>
        <end position="283"/>
    </location>
</feature>
<dbReference type="GO" id="GO:0016020">
    <property type="term" value="C:membrane"/>
    <property type="evidence" value="ECO:0007669"/>
    <property type="project" value="UniProtKB-SubCell"/>
</dbReference>
<dbReference type="Pfam" id="PF13000">
    <property type="entry name" value="Acatn"/>
    <property type="match status" value="1"/>
</dbReference>
<evidence type="ECO:0000256" key="1">
    <source>
        <dbReference type="ARBA" id="ARBA00004141"/>
    </source>
</evidence>
<dbReference type="PANTHER" id="PTHR12778">
    <property type="entry name" value="SOLUTE CARRIER FAMILY 33 ACETYL-COA TRANSPORTER -RELATED"/>
    <property type="match status" value="1"/>
</dbReference>
<keyword evidence="8" id="KW-1185">Reference proteome</keyword>
<dbReference type="SUPFAM" id="SSF103473">
    <property type="entry name" value="MFS general substrate transporter"/>
    <property type="match status" value="1"/>
</dbReference>
<dbReference type="InterPro" id="IPR004752">
    <property type="entry name" value="AmpG_permease/AT-1"/>
</dbReference>
<sequence>MMRSGATDGPPAMANKASRSAFLMIAGLYVSQGLPIGFAFEALPILLRQAGIGLDTIALTPIVALPWILKFLWSPLVDNTWTKRLGRRRSWMIPTQAVLVISLVGLAFVPLGISNMPITAALLLLGSCAGATQNIVTDGFAAEALPHEALGVANALQIGGIVAGAMLGGGGSLILHDLWGVQAALLVLAAVALLSLLPVLSWRESIRPADRTRRKARLPTIIRRRGFGPILLLSLCYGVANAGGFGLSKLVLLEKGWMVSQIGAIAVLSSATVMLIGSPLAAFAIRRFGLWHTMLAGLFVALAPLIAWWWAASGPASPSWVLAGAATVLLGTAAGLISVAASTLAMRFGAQGNQAGTDVAVLQSANVLGEMMIASTAMWLASSMGYANALIGATAATAVVFAIVLWCRESVPSVVLEGAK</sequence>
<dbReference type="Proteomes" id="UP001055307">
    <property type="component" value="Unassembled WGS sequence"/>
</dbReference>
<dbReference type="GO" id="GO:0035348">
    <property type="term" value="P:acetyl-CoA transmembrane transport"/>
    <property type="evidence" value="ECO:0007669"/>
    <property type="project" value="InterPro"/>
</dbReference>
<evidence type="ECO:0000256" key="4">
    <source>
        <dbReference type="ARBA" id="ARBA00022989"/>
    </source>
</evidence>
<evidence type="ECO:0000313" key="8">
    <source>
        <dbReference type="Proteomes" id="UP001055307"/>
    </source>
</evidence>
<reference evidence="7" key="2">
    <citation type="submission" date="2021-08" db="EMBL/GenBank/DDBJ databases">
        <authorList>
            <person name="Tani A."/>
            <person name="Ola A."/>
            <person name="Ogura Y."/>
            <person name="Katsura K."/>
            <person name="Hayashi T."/>
        </authorList>
    </citation>
    <scope>NUCLEOTIDE SEQUENCE</scope>
    <source>
        <strain evidence="7">DSM 21893</strain>
    </source>
</reference>
<dbReference type="Gene3D" id="1.20.1250.20">
    <property type="entry name" value="MFS general substrate transporter like domains"/>
    <property type="match status" value="1"/>
</dbReference>
<protein>
    <submittedName>
        <fullName evidence="7">Anhydromuropeptide permease</fullName>
    </submittedName>
</protein>
<proteinExistence type="predicted"/>
<feature type="transmembrane region" description="Helical" evidence="6">
    <location>
        <begin position="386"/>
        <end position="407"/>
    </location>
</feature>
<dbReference type="InterPro" id="IPR036259">
    <property type="entry name" value="MFS_trans_sf"/>
</dbReference>
<feature type="transmembrane region" description="Helical" evidence="6">
    <location>
        <begin position="290"/>
        <end position="311"/>
    </location>
</feature>
<dbReference type="GO" id="GO:0008521">
    <property type="term" value="F:acetyl-CoA transmembrane transporter activity"/>
    <property type="evidence" value="ECO:0007669"/>
    <property type="project" value="InterPro"/>
</dbReference>
<evidence type="ECO:0000256" key="5">
    <source>
        <dbReference type="ARBA" id="ARBA00023136"/>
    </source>
</evidence>
<feature type="transmembrane region" description="Helical" evidence="6">
    <location>
        <begin position="323"/>
        <end position="348"/>
    </location>
</feature>
<comment type="subcellular location">
    <subcellularLocation>
        <location evidence="1">Membrane</location>
        <topology evidence="1">Multi-pass membrane protein</topology>
    </subcellularLocation>
</comment>
<keyword evidence="3 6" id="KW-0812">Transmembrane</keyword>
<organism evidence="7 8">
    <name type="scientific">Methylobacterium bullatum</name>
    <dbReference type="NCBI Taxonomy" id="570505"/>
    <lineage>
        <taxon>Bacteria</taxon>
        <taxon>Pseudomonadati</taxon>
        <taxon>Pseudomonadota</taxon>
        <taxon>Alphaproteobacteria</taxon>
        <taxon>Hyphomicrobiales</taxon>
        <taxon>Methylobacteriaceae</taxon>
        <taxon>Methylobacterium</taxon>
    </lineage>
</organism>
<dbReference type="AlphaFoldDB" id="A0AAV4Z6G9"/>
<gene>
    <name evidence="7" type="primary">ampG_1</name>
    <name evidence="7" type="ORF">OICFNHDK_1588</name>
</gene>
<feature type="transmembrane region" description="Helical" evidence="6">
    <location>
        <begin position="221"/>
        <end position="240"/>
    </location>
</feature>
<evidence type="ECO:0000256" key="6">
    <source>
        <dbReference type="SAM" id="Phobius"/>
    </source>
</evidence>
<keyword evidence="5 6" id="KW-0472">Membrane</keyword>
<dbReference type="InterPro" id="IPR024371">
    <property type="entry name" value="AcetylCoA_trans_1-like"/>
</dbReference>
<feature type="transmembrane region" description="Helical" evidence="6">
    <location>
        <begin position="179"/>
        <end position="200"/>
    </location>
</feature>
<keyword evidence="4 6" id="KW-1133">Transmembrane helix</keyword>
<evidence type="ECO:0000256" key="3">
    <source>
        <dbReference type="ARBA" id="ARBA00022692"/>
    </source>
</evidence>
<feature type="transmembrane region" description="Helical" evidence="6">
    <location>
        <begin position="93"/>
        <end position="113"/>
    </location>
</feature>
<feature type="transmembrane region" description="Helical" evidence="6">
    <location>
        <begin position="21"/>
        <end position="40"/>
    </location>
</feature>